<reference evidence="1" key="1">
    <citation type="submission" date="2022-11" db="EMBL/GenBank/DDBJ databases">
        <title>Genome Sequence of Nemania bipapillata.</title>
        <authorList>
            <person name="Buettner E."/>
        </authorList>
    </citation>
    <scope>NUCLEOTIDE SEQUENCE</scope>
    <source>
        <strain evidence="1">CP14</strain>
    </source>
</reference>
<protein>
    <submittedName>
        <fullName evidence="1">Uncharacterized protein</fullName>
    </submittedName>
</protein>
<comment type="caution">
    <text evidence="1">The sequence shown here is derived from an EMBL/GenBank/DDBJ whole genome shotgun (WGS) entry which is preliminary data.</text>
</comment>
<dbReference type="EMBL" id="JAPESX010000034">
    <property type="protein sequence ID" value="KAJ8123847.1"/>
    <property type="molecule type" value="Genomic_DNA"/>
</dbReference>
<sequence>MASENPENSRHMQSIVPVGQLQSASRQVPNDLASNNPASNNQRMTGASLVVDGTSAAMTGNQINSSTNHQAIPGYYGHAPNQGNQATASIQGHFSLSNTIGGRPSVLYGINQGMGDLQHQAGAESHLNTGTGGYRHNTTFIGLQPSAEIYGGSNIRYNTSVPLGPPMPQVDGFWQSHLIQCTNAIQTNRGNPNVNDLARARPQPLTNPASHAGAMRMGFGDSGIVPYAELGWGNTCLWISGLPPGCTLRDLFVGLAGYGKIFSANILPAEPHDSEAVANVTFWDFEGVQALLASMHQGMFVVGGMRPRVTWDLCFRKSQEQSHKTRVVVIKGPKLVVNVTYFRLHVFRFHHELDIIINRAESQLSCVLECRFASVQQAEEAIVAIRYHKSLLDMGPELRECWLMVKFRYGEDPCTKLRGHSEGKGWESSDELEGQEDIAEI</sequence>
<dbReference type="Proteomes" id="UP001153334">
    <property type="component" value="Unassembled WGS sequence"/>
</dbReference>
<keyword evidence="2" id="KW-1185">Reference proteome</keyword>
<evidence type="ECO:0000313" key="1">
    <source>
        <dbReference type="EMBL" id="KAJ8123847.1"/>
    </source>
</evidence>
<gene>
    <name evidence="1" type="ORF">ONZ43_g298</name>
</gene>
<accession>A0ACC2J8M0</accession>
<proteinExistence type="predicted"/>
<name>A0ACC2J8M0_9PEZI</name>
<organism evidence="1 2">
    <name type="scientific">Nemania bipapillata</name>
    <dbReference type="NCBI Taxonomy" id="110536"/>
    <lineage>
        <taxon>Eukaryota</taxon>
        <taxon>Fungi</taxon>
        <taxon>Dikarya</taxon>
        <taxon>Ascomycota</taxon>
        <taxon>Pezizomycotina</taxon>
        <taxon>Sordariomycetes</taxon>
        <taxon>Xylariomycetidae</taxon>
        <taxon>Xylariales</taxon>
        <taxon>Xylariaceae</taxon>
        <taxon>Nemania</taxon>
    </lineage>
</organism>
<evidence type="ECO:0000313" key="2">
    <source>
        <dbReference type="Proteomes" id="UP001153334"/>
    </source>
</evidence>